<dbReference type="CDD" id="cd06170">
    <property type="entry name" value="LuxR_C_like"/>
    <property type="match status" value="1"/>
</dbReference>
<dbReference type="SUPFAM" id="SSF46894">
    <property type="entry name" value="C-terminal effector domain of the bipartite response regulators"/>
    <property type="match status" value="1"/>
</dbReference>
<dbReference type="InterPro" id="IPR001789">
    <property type="entry name" value="Sig_transdc_resp-reg_receiver"/>
</dbReference>
<proteinExistence type="predicted"/>
<evidence type="ECO:0000256" key="1">
    <source>
        <dbReference type="ARBA" id="ARBA00022553"/>
    </source>
</evidence>
<dbReference type="PROSITE" id="PS50110">
    <property type="entry name" value="RESPONSE_REGULATORY"/>
    <property type="match status" value="1"/>
</dbReference>
<gene>
    <name evidence="6" type="ORF">L1F31_00895</name>
</gene>
<dbReference type="Pfam" id="PF00196">
    <property type="entry name" value="GerE"/>
    <property type="match status" value="1"/>
</dbReference>
<dbReference type="Gene3D" id="3.40.50.2300">
    <property type="match status" value="1"/>
</dbReference>
<dbReference type="EMBL" id="CP093443">
    <property type="protein sequence ID" value="UVI36253.1"/>
    <property type="molecule type" value="Genomic_DNA"/>
</dbReference>
<dbReference type="InterPro" id="IPR000792">
    <property type="entry name" value="Tscrpt_reg_LuxR_C"/>
</dbReference>
<dbReference type="SMART" id="SM00421">
    <property type="entry name" value="HTH_LUXR"/>
    <property type="match status" value="1"/>
</dbReference>
<dbReference type="InterPro" id="IPR036388">
    <property type="entry name" value="WH-like_DNA-bd_sf"/>
</dbReference>
<dbReference type="Pfam" id="PF00072">
    <property type="entry name" value="Response_reg"/>
    <property type="match status" value="1"/>
</dbReference>
<evidence type="ECO:0000256" key="3">
    <source>
        <dbReference type="PROSITE-ProRule" id="PRU00169"/>
    </source>
</evidence>
<dbReference type="PANTHER" id="PTHR43214:SF43">
    <property type="entry name" value="TWO-COMPONENT RESPONSE REGULATOR"/>
    <property type="match status" value="1"/>
</dbReference>
<evidence type="ECO:0000313" key="6">
    <source>
        <dbReference type="EMBL" id="UVI36253.1"/>
    </source>
</evidence>
<sequence>MEIHKHCEIPEALSMTAHDDNDARPRVLIVDDDSWTARAIAAALEDSDEFLVLPYAHSGEEAISAYAIHHPDIVLMDVNMPPGMSGADATSAIIETDPEAAVILLTTVSPGPGISRALEAGAMAVVQKTAADDELVAVVRAATAGESPALLRTLAEDIIISGDILPDAPAVAPSLTPAELALLQQLCRGLDYAEIASEQHVSINTLKTHAQNLRAKLDATNLAQLIVRALQYKFFSPE</sequence>
<keyword evidence="7" id="KW-1185">Reference proteome</keyword>
<dbReference type="InterPro" id="IPR058245">
    <property type="entry name" value="NreC/VraR/RcsB-like_REC"/>
</dbReference>
<dbReference type="Gene3D" id="1.10.10.10">
    <property type="entry name" value="Winged helix-like DNA-binding domain superfamily/Winged helix DNA-binding domain"/>
    <property type="match status" value="1"/>
</dbReference>
<evidence type="ECO:0000313" key="7">
    <source>
        <dbReference type="Proteomes" id="UP001064879"/>
    </source>
</evidence>
<feature type="modified residue" description="4-aspartylphosphate" evidence="3">
    <location>
        <position position="77"/>
    </location>
</feature>
<name>A0ABY5SP02_9MICO</name>
<dbReference type="PROSITE" id="PS50043">
    <property type="entry name" value="HTH_LUXR_2"/>
    <property type="match status" value="1"/>
</dbReference>
<keyword evidence="2" id="KW-0238">DNA-binding</keyword>
<dbReference type="PANTHER" id="PTHR43214">
    <property type="entry name" value="TWO-COMPONENT RESPONSE REGULATOR"/>
    <property type="match status" value="1"/>
</dbReference>
<accession>A0ABY5SP02</accession>
<dbReference type="CDD" id="cd17535">
    <property type="entry name" value="REC_NarL-like"/>
    <property type="match status" value="1"/>
</dbReference>
<organism evidence="6 7">
    <name type="scientific">Brevibacterium spongiae</name>
    <dbReference type="NCBI Taxonomy" id="2909672"/>
    <lineage>
        <taxon>Bacteria</taxon>
        <taxon>Bacillati</taxon>
        <taxon>Actinomycetota</taxon>
        <taxon>Actinomycetes</taxon>
        <taxon>Micrococcales</taxon>
        <taxon>Brevibacteriaceae</taxon>
        <taxon>Brevibacterium</taxon>
    </lineage>
</organism>
<dbReference type="InterPro" id="IPR011006">
    <property type="entry name" value="CheY-like_superfamily"/>
</dbReference>
<dbReference type="Proteomes" id="UP001064879">
    <property type="component" value="Chromosome"/>
</dbReference>
<dbReference type="InterPro" id="IPR016032">
    <property type="entry name" value="Sig_transdc_resp-reg_C-effctor"/>
</dbReference>
<evidence type="ECO:0000259" key="5">
    <source>
        <dbReference type="PROSITE" id="PS50110"/>
    </source>
</evidence>
<dbReference type="PRINTS" id="PR00038">
    <property type="entry name" value="HTHLUXR"/>
</dbReference>
<feature type="domain" description="HTH luxR-type" evidence="4">
    <location>
        <begin position="168"/>
        <end position="233"/>
    </location>
</feature>
<dbReference type="SUPFAM" id="SSF52172">
    <property type="entry name" value="CheY-like"/>
    <property type="match status" value="1"/>
</dbReference>
<protein>
    <submittedName>
        <fullName evidence="6">Response regulator transcription factor</fullName>
    </submittedName>
</protein>
<keyword evidence="1 3" id="KW-0597">Phosphoprotein</keyword>
<evidence type="ECO:0000259" key="4">
    <source>
        <dbReference type="PROSITE" id="PS50043"/>
    </source>
</evidence>
<feature type="domain" description="Response regulatory" evidence="5">
    <location>
        <begin position="26"/>
        <end position="143"/>
    </location>
</feature>
<evidence type="ECO:0000256" key="2">
    <source>
        <dbReference type="ARBA" id="ARBA00023125"/>
    </source>
</evidence>
<dbReference type="SMART" id="SM00448">
    <property type="entry name" value="REC"/>
    <property type="match status" value="1"/>
</dbReference>
<dbReference type="RefSeq" id="WP_265418854.1">
    <property type="nucleotide sequence ID" value="NZ_CP093443.1"/>
</dbReference>
<reference evidence="6" key="1">
    <citation type="submission" date="2022-03" db="EMBL/GenBank/DDBJ databases">
        <title>Brevibacterium spongiae sp. nov., isolated from marine sponge.</title>
        <authorList>
            <person name="Li Z."/>
            <person name="Zhang M."/>
        </authorList>
    </citation>
    <scope>NUCLEOTIDE SEQUENCE</scope>
    <source>
        <strain evidence="6">WHS-Z9</strain>
    </source>
</reference>
<dbReference type="InterPro" id="IPR039420">
    <property type="entry name" value="WalR-like"/>
</dbReference>